<dbReference type="Proteomes" id="UP000004995">
    <property type="component" value="Unassembled WGS sequence"/>
</dbReference>
<accession>K4AHS9</accession>
<dbReference type="EnsemblPlants" id="KQK87387">
    <property type="protein sequence ID" value="KQK87387"/>
    <property type="gene ID" value="SETIT_038436mg"/>
</dbReference>
<evidence type="ECO:0000313" key="2">
    <source>
        <dbReference type="Proteomes" id="UP000004995"/>
    </source>
</evidence>
<protein>
    <submittedName>
        <fullName evidence="1">Uncharacterized protein</fullName>
    </submittedName>
</protein>
<name>K4AHS9_SETIT</name>
<reference evidence="1" key="2">
    <citation type="submission" date="2018-08" db="UniProtKB">
        <authorList>
            <consortium name="EnsemblPlants"/>
        </authorList>
    </citation>
    <scope>IDENTIFICATION</scope>
    <source>
        <strain evidence="1">Yugu1</strain>
    </source>
</reference>
<dbReference type="HOGENOM" id="CLU_2908400_0_0_1"/>
<dbReference type="EMBL" id="AGNK02005387">
    <property type="status" value="NOT_ANNOTATED_CDS"/>
    <property type="molecule type" value="Genomic_DNA"/>
</dbReference>
<reference evidence="2" key="1">
    <citation type="journal article" date="2012" name="Nat. Biotechnol.">
        <title>Reference genome sequence of the model plant Setaria.</title>
        <authorList>
            <person name="Bennetzen J.L."/>
            <person name="Schmutz J."/>
            <person name="Wang H."/>
            <person name="Percifield R."/>
            <person name="Hawkins J."/>
            <person name="Pontaroli A.C."/>
            <person name="Estep M."/>
            <person name="Feng L."/>
            <person name="Vaughn J.N."/>
            <person name="Grimwood J."/>
            <person name="Jenkins J."/>
            <person name="Barry K."/>
            <person name="Lindquist E."/>
            <person name="Hellsten U."/>
            <person name="Deshpande S."/>
            <person name="Wang X."/>
            <person name="Wu X."/>
            <person name="Mitros T."/>
            <person name="Triplett J."/>
            <person name="Yang X."/>
            <person name="Ye C.Y."/>
            <person name="Mauro-Herrera M."/>
            <person name="Wang L."/>
            <person name="Li P."/>
            <person name="Sharma M."/>
            <person name="Sharma R."/>
            <person name="Ronald P.C."/>
            <person name="Panaud O."/>
            <person name="Kellogg E.A."/>
            <person name="Brutnell T.P."/>
            <person name="Doust A.N."/>
            <person name="Tuskan G.A."/>
            <person name="Rokhsar D."/>
            <person name="Devos K.M."/>
        </authorList>
    </citation>
    <scope>NUCLEOTIDE SEQUENCE [LARGE SCALE GENOMIC DNA]</scope>
    <source>
        <strain evidence="2">cv. Yugu1</strain>
    </source>
</reference>
<evidence type="ECO:0000313" key="1">
    <source>
        <dbReference type="EnsemblPlants" id="KQK87387"/>
    </source>
</evidence>
<dbReference type="Gramene" id="KQK87387">
    <property type="protein sequence ID" value="KQK87387"/>
    <property type="gene ID" value="SETIT_038436mg"/>
</dbReference>
<sequence length="62" mass="7034">MEEVLLNVQNQLLITTILALFQSKNRKCSHVIVGPKLTVKSSCWVFVFLLFSPYECFGQGKS</sequence>
<organism evidence="1 2">
    <name type="scientific">Setaria italica</name>
    <name type="common">Foxtail millet</name>
    <name type="synonym">Panicum italicum</name>
    <dbReference type="NCBI Taxonomy" id="4555"/>
    <lineage>
        <taxon>Eukaryota</taxon>
        <taxon>Viridiplantae</taxon>
        <taxon>Streptophyta</taxon>
        <taxon>Embryophyta</taxon>
        <taxon>Tracheophyta</taxon>
        <taxon>Spermatophyta</taxon>
        <taxon>Magnoliopsida</taxon>
        <taxon>Liliopsida</taxon>
        <taxon>Poales</taxon>
        <taxon>Poaceae</taxon>
        <taxon>PACMAD clade</taxon>
        <taxon>Panicoideae</taxon>
        <taxon>Panicodae</taxon>
        <taxon>Paniceae</taxon>
        <taxon>Cenchrinae</taxon>
        <taxon>Setaria</taxon>
    </lineage>
</organism>
<keyword evidence="2" id="KW-1185">Reference proteome</keyword>
<proteinExistence type="predicted"/>
<dbReference type="InParanoid" id="K4AHS9"/>
<dbReference type="AlphaFoldDB" id="K4AHS9"/>